<name>A0A917KZU1_9PROT</name>
<dbReference type="InterPro" id="IPR017871">
    <property type="entry name" value="ABC_transporter-like_CS"/>
</dbReference>
<reference evidence="9" key="2">
    <citation type="submission" date="2020-09" db="EMBL/GenBank/DDBJ databases">
        <authorList>
            <person name="Sun Q."/>
            <person name="Zhou Y."/>
        </authorList>
    </citation>
    <scope>NUCLEOTIDE SEQUENCE</scope>
    <source>
        <strain evidence="9">CGMCC 1.3617</strain>
    </source>
</reference>
<keyword evidence="7" id="KW-0472">Membrane</keyword>
<dbReference type="CDD" id="cd03257">
    <property type="entry name" value="ABC_NikE_OppD_transporters"/>
    <property type="match status" value="1"/>
</dbReference>
<dbReference type="PROSITE" id="PS50893">
    <property type="entry name" value="ABC_TRANSPORTER_2"/>
    <property type="match status" value="1"/>
</dbReference>
<comment type="subcellular location">
    <subcellularLocation>
        <location evidence="1">Cell inner membrane</location>
        <topology evidence="1">Peripheral membrane protein</topology>
    </subcellularLocation>
</comment>
<dbReference type="PANTHER" id="PTHR43297">
    <property type="entry name" value="OLIGOPEPTIDE TRANSPORT ATP-BINDING PROTEIN APPD"/>
    <property type="match status" value="1"/>
</dbReference>
<keyword evidence="10" id="KW-1185">Reference proteome</keyword>
<dbReference type="PANTHER" id="PTHR43297:SF2">
    <property type="entry name" value="DIPEPTIDE TRANSPORT ATP-BINDING PROTEIN DPPD"/>
    <property type="match status" value="1"/>
</dbReference>
<dbReference type="InterPro" id="IPR003593">
    <property type="entry name" value="AAA+_ATPase"/>
</dbReference>
<evidence type="ECO:0000313" key="9">
    <source>
        <dbReference type="EMBL" id="GGJ33736.1"/>
    </source>
</evidence>
<dbReference type="NCBIfam" id="TIGR01727">
    <property type="entry name" value="oligo_HPY"/>
    <property type="match status" value="1"/>
</dbReference>
<keyword evidence="5" id="KW-0547">Nucleotide-binding</keyword>
<keyword evidence="3" id="KW-0813">Transport</keyword>
<evidence type="ECO:0000259" key="8">
    <source>
        <dbReference type="PROSITE" id="PS50893"/>
    </source>
</evidence>
<dbReference type="AlphaFoldDB" id="A0A917KZU1"/>
<dbReference type="FunFam" id="3.40.50.300:FF:000016">
    <property type="entry name" value="Oligopeptide ABC transporter ATP-binding component"/>
    <property type="match status" value="1"/>
</dbReference>
<feature type="domain" description="ABC transporter" evidence="8">
    <location>
        <begin position="20"/>
        <end position="271"/>
    </location>
</feature>
<proteinExistence type="inferred from homology"/>
<keyword evidence="6 9" id="KW-0067">ATP-binding</keyword>
<dbReference type="PROSITE" id="PS00211">
    <property type="entry name" value="ABC_TRANSPORTER_1"/>
    <property type="match status" value="1"/>
</dbReference>
<dbReference type="SMART" id="SM00382">
    <property type="entry name" value="AAA"/>
    <property type="match status" value="1"/>
</dbReference>
<dbReference type="EMBL" id="BMKW01000012">
    <property type="protein sequence ID" value="GGJ33736.1"/>
    <property type="molecule type" value="Genomic_DNA"/>
</dbReference>
<dbReference type="Pfam" id="PF08352">
    <property type="entry name" value="oligo_HPY"/>
    <property type="match status" value="1"/>
</dbReference>
<dbReference type="InterPro" id="IPR027417">
    <property type="entry name" value="P-loop_NTPase"/>
</dbReference>
<dbReference type="GO" id="GO:0005524">
    <property type="term" value="F:ATP binding"/>
    <property type="evidence" value="ECO:0007669"/>
    <property type="project" value="UniProtKB-KW"/>
</dbReference>
<keyword evidence="4" id="KW-1003">Cell membrane</keyword>
<evidence type="ECO:0000256" key="1">
    <source>
        <dbReference type="ARBA" id="ARBA00004417"/>
    </source>
</evidence>
<dbReference type="SUPFAM" id="SSF52540">
    <property type="entry name" value="P-loop containing nucleoside triphosphate hydrolases"/>
    <property type="match status" value="1"/>
</dbReference>
<organism evidence="9 10">
    <name type="scientific">Neoroseomonas lacus</name>
    <dbReference type="NCBI Taxonomy" id="287609"/>
    <lineage>
        <taxon>Bacteria</taxon>
        <taxon>Pseudomonadati</taxon>
        <taxon>Pseudomonadota</taxon>
        <taxon>Alphaproteobacteria</taxon>
        <taxon>Acetobacterales</taxon>
        <taxon>Acetobacteraceae</taxon>
        <taxon>Neoroseomonas</taxon>
    </lineage>
</organism>
<evidence type="ECO:0000256" key="5">
    <source>
        <dbReference type="ARBA" id="ARBA00022741"/>
    </source>
</evidence>
<sequence>MLDSTGARSHAVMMSGTPALEVNDLRTEFRIAGTWHAAVRGVSFTLARDETLALVGESGCGKSVTALSIMGLVQPPQGRVAGGQIRLDGRDVAGLPEKQWEKLRGDRIGMVFQEPMTSLNPVMTVGDQVAEALVIHKGLSRSAALERARALFDEVKIPSAAARLGEYPHQFSGGMRQRVMIAMALACEPAVLLADEPTTALDVTIQAQVLGLLADLKSRHGMAVLFITHNLGVVAQIADRVAVMYAGQIVEEGPVAAIFARPAHPYTRALFAAIPRLDQPEQALAAIPGRVPSLDAMPIGCAFAARCEERRAGCEAPQVLAHVGKAHRARCHVATVATAFEAEDTAIHDIR</sequence>
<dbReference type="GO" id="GO:0015833">
    <property type="term" value="P:peptide transport"/>
    <property type="evidence" value="ECO:0007669"/>
    <property type="project" value="InterPro"/>
</dbReference>
<dbReference type="InterPro" id="IPR013563">
    <property type="entry name" value="Oligopep_ABC_C"/>
</dbReference>
<comment type="caution">
    <text evidence="9">The sequence shown here is derived from an EMBL/GenBank/DDBJ whole genome shotgun (WGS) entry which is preliminary data.</text>
</comment>
<dbReference type="GO" id="GO:0005886">
    <property type="term" value="C:plasma membrane"/>
    <property type="evidence" value="ECO:0007669"/>
    <property type="project" value="UniProtKB-SubCell"/>
</dbReference>
<dbReference type="Pfam" id="PF00005">
    <property type="entry name" value="ABC_tran"/>
    <property type="match status" value="1"/>
</dbReference>
<gene>
    <name evidence="9" type="ORF">GCM10011320_46830</name>
</gene>
<reference evidence="9" key="1">
    <citation type="journal article" date="2014" name="Int. J. Syst. Evol. Microbiol.">
        <title>Complete genome sequence of Corynebacterium casei LMG S-19264T (=DSM 44701T), isolated from a smear-ripened cheese.</title>
        <authorList>
            <consortium name="US DOE Joint Genome Institute (JGI-PGF)"/>
            <person name="Walter F."/>
            <person name="Albersmeier A."/>
            <person name="Kalinowski J."/>
            <person name="Ruckert C."/>
        </authorList>
    </citation>
    <scope>NUCLEOTIDE SEQUENCE</scope>
    <source>
        <strain evidence="9">CGMCC 1.3617</strain>
    </source>
</reference>
<evidence type="ECO:0000256" key="2">
    <source>
        <dbReference type="ARBA" id="ARBA00005417"/>
    </source>
</evidence>
<dbReference type="Gene3D" id="3.40.50.300">
    <property type="entry name" value="P-loop containing nucleotide triphosphate hydrolases"/>
    <property type="match status" value="1"/>
</dbReference>
<evidence type="ECO:0000256" key="7">
    <source>
        <dbReference type="ARBA" id="ARBA00023136"/>
    </source>
</evidence>
<evidence type="ECO:0000256" key="4">
    <source>
        <dbReference type="ARBA" id="ARBA00022475"/>
    </source>
</evidence>
<dbReference type="GO" id="GO:0055085">
    <property type="term" value="P:transmembrane transport"/>
    <property type="evidence" value="ECO:0007669"/>
    <property type="project" value="UniProtKB-ARBA"/>
</dbReference>
<comment type="similarity">
    <text evidence="2">Belongs to the ABC transporter superfamily.</text>
</comment>
<dbReference type="InterPro" id="IPR050388">
    <property type="entry name" value="ABC_Ni/Peptide_Import"/>
</dbReference>
<protein>
    <submittedName>
        <fullName evidence="9">Dipeptide/oligopeptide/nickel ABC transporter ATP-binding protein</fullName>
    </submittedName>
</protein>
<dbReference type="InterPro" id="IPR003439">
    <property type="entry name" value="ABC_transporter-like_ATP-bd"/>
</dbReference>
<dbReference type="GO" id="GO:0016887">
    <property type="term" value="F:ATP hydrolysis activity"/>
    <property type="evidence" value="ECO:0007669"/>
    <property type="project" value="InterPro"/>
</dbReference>
<evidence type="ECO:0000256" key="3">
    <source>
        <dbReference type="ARBA" id="ARBA00022448"/>
    </source>
</evidence>
<evidence type="ECO:0000313" key="10">
    <source>
        <dbReference type="Proteomes" id="UP000661507"/>
    </source>
</evidence>
<dbReference type="Proteomes" id="UP000661507">
    <property type="component" value="Unassembled WGS sequence"/>
</dbReference>
<evidence type="ECO:0000256" key="6">
    <source>
        <dbReference type="ARBA" id="ARBA00022840"/>
    </source>
</evidence>
<accession>A0A917KZU1</accession>